<evidence type="ECO:0000313" key="2">
    <source>
        <dbReference type="EMBL" id="GIE64832.1"/>
    </source>
</evidence>
<dbReference type="EMBL" id="BOMS01000014">
    <property type="protein sequence ID" value="GIE64832.1"/>
    <property type="molecule type" value="Genomic_DNA"/>
</dbReference>
<evidence type="ECO:0000259" key="1">
    <source>
        <dbReference type="Pfam" id="PF07179"/>
    </source>
</evidence>
<dbReference type="Proteomes" id="UP000624709">
    <property type="component" value="Unassembled WGS sequence"/>
</dbReference>
<gene>
    <name evidence="2" type="ORF">Apa02nite_009400</name>
</gene>
<evidence type="ECO:0000313" key="3">
    <source>
        <dbReference type="Proteomes" id="UP000624709"/>
    </source>
</evidence>
<keyword evidence="3" id="KW-1185">Reference proteome</keyword>
<protein>
    <recommendedName>
        <fullName evidence="1">SseB protein N-terminal domain-containing protein</fullName>
    </recommendedName>
</protein>
<dbReference type="RefSeq" id="WP_203823982.1">
    <property type="nucleotide sequence ID" value="NZ_BAAATY010000001.1"/>
</dbReference>
<proteinExistence type="predicted"/>
<reference evidence="2 3" key="1">
    <citation type="submission" date="2021-01" db="EMBL/GenBank/DDBJ databases">
        <title>Whole genome shotgun sequence of Actinoplanes palleronii NBRC 14916.</title>
        <authorList>
            <person name="Komaki H."/>
            <person name="Tamura T."/>
        </authorList>
    </citation>
    <scope>NUCLEOTIDE SEQUENCE [LARGE SCALE GENOMIC DNA]</scope>
    <source>
        <strain evidence="2 3">NBRC 14916</strain>
    </source>
</reference>
<dbReference type="Pfam" id="PF07179">
    <property type="entry name" value="SseB"/>
    <property type="match status" value="2"/>
</dbReference>
<organism evidence="2 3">
    <name type="scientific">Actinoplanes palleronii</name>
    <dbReference type="NCBI Taxonomy" id="113570"/>
    <lineage>
        <taxon>Bacteria</taxon>
        <taxon>Bacillati</taxon>
        <taxon>Actinomycetota</taxon>
        <taxon>Actinomycetes</taxon>
        <taxon>Micromonosporales</taxon>
        <taxon>Micromonosporaceae</taxon>
        <taxon>Actinoplanes</taxon>
    </lineage>
</organism>
<feature type="domain" description="SseB protein N-terminal" evidence="1">
    <location>
        <begin position="164"/>
        <end position="270"/>
    </location>
</feature>
<comment type="caution">
    <text evidence="2">The sequence shown here is derived from an EMBL/GenBank/DDBJ whole genome shotgun (WGS) entry which is preliminary data.</text>
</comment>
<sequence>MTGSDGWVPANEVEEAMVLAAVADERATYFQLIAVADLYLPQLTGDPSAEQRFVTVHAFGHVFLPVFTSVEALGRRFGHAVDGYTVTSFAELRRKWPDPDWRLAVNPGTPIDAYLPVESLADAAVGDLTVPVLGELVTAAGEAVAVEDELRARQAAGHYPDPDAALATAARAGDVYGFMERLLDATVLVPTTRPVEFEEIAEPGFPWRPASETKIQVFTSLESLLASHPAPPPYAELNFSFVVACWPEGFVMAIDPDGEHPLEFGPEQVPWLFGFGQAEEPE</sequence>
<accession>A0ABQ4B2D7</accession>
<dbReference type="InterPro" id="IPR009839">
    <property type="entry name" value="SseB_N"/>
</dbReference>
<feature type="domain" description="SseB protein N-terminal" evidence="1">
    <location>
        <begin position="14"/>
        <end position="121"/>
    </location>
</feature>
<name>A0ABQ4B2D7_9ACTN</name>